<comment type="caution">
    <text evidence="4">The sequence shown here is derived from an EMBL/GenBank/DDBJ whole genome shotgun (WGS) entry which is preliminary data.</text>
</comment>
<accession>A0A8X7CPC6</accession>
<feature type="domain" description="NF-kappa-B-activating protein C-terminal" evidence="3">
    <location>
        <begin position="395"/>
        <end position="494"/>
    </location>
</feature>
<dbReference type="PANTHER" id="PTHR13087:SF0">
    <property type="entry name" value="NFKB ACTIVATING PROTEIN LIKE"/>
    <property type="match status" value="1"/>
</dbReference>
<feature type="region of interest" description="Disordered" evidence="2">
    <location>
        <begin position="23"/>
        <end position="263"/>
    </location>
</feature>
<name>A0A8X7CPC6_9ARAC</name>
<feature type="compositionally biased region" description="Basic residues" evidence="2">
    <location>
        <begin position="193"/>
        <end position="203"/>
    </location>
</feature>
<dbReference type="GO" id="GO:0010468">
    <property type="term" value="P:regulation of gene expression"/>
    <property type="evidence" value="ECO:0007669"/>
    <property type="project" value="TreeGrafter"/>
</dbReference>
<feature type="compositionally biased region" description="Low complexity" evidence="2">
    <location>
        <begin position="159"/>
        <end position="176"/>
    </location>
</feature>
<evidence type="ECO:0000256" key="1">
    <source>
        <dbReference type="ARBA" id="ARBA00009313"/>
    </source>
</evidence>
<dbReference type="Proteomes" id="UP000886998">
    <property type="component" value="Unassembled WGS sequence"/>
</dbReference>
<dbReference type="OrthoDB" id="273141at2759"/>
<reference evidence="4" key="1">
    <citation type="submission" date="2020-08" db="EMBL/GenBank/DDBJ databases">
        <title>Multicomponent nature underlies the extraordinary mechanical properties of spider dragline silk.</title>
        <authorList>
            <person name="Kono N."/>
            <person name="Nakamura H."/>
            <person name="Mori M."/>
            <person name="Yoshida Y."/>
            <person name="Ohtoshi R."/>
            <person name="Malay A.D."/>
            <person name="Moran D.A.P."/>
            <person name="Tomita M."/>
            <person name="Numata K."/>
            <person name="Arakawa K."/>
        </authorList>
    </citation>
    <scope>NUCLEOTIDE SEQUENCE</scope>
</reference>
<feature type="compositionally biased region" description="Basic and acidic residues" evidence="2">
    <location>
        <begin position="177"/>
        <end position="192"/>
    </location>
</feature>
<dbReference type="InterPro" id="IPR009269">
    <property type="entry name" value="NKAP_C"/>
</dbReference>
<dbReference type="AlphaFoldDB" id="A0A8X7CPC6"/>
<feature type="compositionally biased region" description="Basic and acidic residues" evidence="2">
    <location>
        <begin position="228"/>
        <end position="259"/>
    </location>
</feature>
<dbReference type="PANTHER" id="PTHR13087">
    <property type="entry name" value="NF-KAPPA B ACTIVATING PROTEIN"/>
    <property type="match status" value="1"/>
</dbReference>
<evidence type="ECO:0000256" key="2">
    <source>
        <dbReference type="SAM" id="MobiDB-lite"/>
    </source>
</evidence>
<dbReference type="EMBL" id="BMAV01021614">
    <property type="protein sequence ID" value="GFY75783.1"/>
    <property type="molecule type" value="Genomic_DNA"/>
</dbReference>
<gene>
    <name evidence="4" type="primary">CG6066</name>
    <name evidence="4" type="ORF">TNIN_128711</name>
</gene>
<sequence length="500" mass="57989">MPKRIKDLSILEIFLYSEIVSYSESDSASGSDSSESASYVKGSLKKEHKHYRKSISRSPSPRKQYKKHKSRSPVYSSYKYKKHSVSPSSNYRKSYRSSRSSSVDRNSTKKYEYRSSKYKSSSKYNHHYRSKSRSPVRKQRRKSRSHSPLQPSHKSRKAYSSPLNNLKNSYSSSRSPSIERKPSKKSHEDSSSRKHKSHKRKHHSSEDYSDGASSTNNYKMQVSSAENYKGHYEDKKYNNSRDSLPKKFFKHDEPSERNFGRSRKNWIVQENFMDWRRIEREKIGEKGVPTIWGSSPNRISDSDENNTEDENQKEELKSKNSGKKKHKTKKSKKEKKKKKKKEKKKKSKKESSSSSSDSEDLKEFETWVEKKKLEEGEEDTCVGPLPKTHVQLSAKDYGKALLPGEGAAMAAYVAEGKRIPRRGEIGLTSEQIQSFEAVGYVMSGSRHRRMEAVRLRKENQIYSADEKRALAMFNRDERQKRETKILSQFKEMIKAATTNG</sequence>
<feature type="compositionally biased region" description="Basic residues" evidence="2">
    <location>
        <begin position="46"/>
        <end position="55"/>
    </location>
</feature>
<dbReference type="GO" id="GO:0005634">
    <property type="term" value="C:nucleus"/>
    <property type="evidence" value="ECO:0007669"/>
    <property type="project" value="TreeGrafter"/>
</dbReference>
<feature type="compositionally biased region" description="Basic residues" evidence="2">
    <location>
        <begin position="320"/>
        <end position="348"/>
    </location>
</feature>
<feature type="compositionally biased region" description="Low complexity" evidence="2">
    <location>
        <begin position="85"/>
        <end position="105"/>
    </location>
</feature>
<evidence type="ECO:0000313" key="5">
    <source>
        <dbReference type="Proteomes" id="UP000886998"/>
    </source>
</evidence>
<dbReference type="GO" id="GO:0003682">
    <property type="term" value="F:chromatin binding"/>
    <property type="evidence" value="ECO:0007669"/>
    <property type="project" value="InterPro"/>
</dbReference>
<dbReference type="InterPro" id="IPR040466">
    <property type="entry name" value="NKAP"/>
</dbReference>
<keyword evidence="5" id="KW-1185">Reference proteome</keyword>
<comment type="similarity">
    <text evidence="1">Belongs to the NKAP family.</text>
</comment>
<evidence type="ECO:0000313" key="4">
    <source>
        <dbReference type="EMBL" id="GFY75783.1"/>
    </source>
</evidence>
<feature type="compositionally biased region" description="Basic residues" evidence="2">
    <location>
        <begin position="124"/>
        <end position="145"/>
    </location>
</feature>
<organism evidence="4 5">
    <name type="scientific">Trichonephila inaurata madagascariensis</name>
    <dbReference type="NCBI Taxonomy" id="2747483"/>
    <lineage>
        <taxon>Eukaryota</taxon>
        <taxon>Metazoa</taxon>
        <taxon>Ecdysozoa</taxon>
        <taxon>Arthropoda</taxon>
        <taxon>Chelicerata</taxon>
        <taxon>Arachnida</taxon>
        <taxon>Araneae</taxon>
        <taxon>Araneomorphae</taxon>
        <taxon>Entelegynae</taxon>
        <taxon>Araneoidea</taxon>
        <taxon>Nephilidae</taxon>
        <taxon>Trichonephila</taxon>
        <taxon>Trichonephila inaurata</taxon>
    </lineage>
</organism>
<feature type="region of interest" description="Disordered" evidence="2">
    <location>
        <begin position="283"/>
        <end position="363"/>
    </location>
</feature>
<evidence type="ECO:0000259" key="3">
    <source>
        <dbReference type="Pfam" id="PF06047"/>
    </source>
</evidence>
<feature type="compositionally biased region" description="Low complexity" evidence="2">
    <location>
        <begin position="23"/>
        <end position="39"/>
    </location>
</feature>
<feature type="compositionally biased region" description="Polar residues" evidence="2">
    <location>
        <begin position="211"/>
        <end position="226"/>
    </location>
</feature>
<dbReference type="Pfam" id="PF06047">
    <property type="entry name" value="Nkap_C"/>
    <property type="match status" value="1"/>
</dbReference>
<proteinExistence type="inferred from homology"/>
<feature type="compositionally biased region" description="Acidic residues" evidence="2">
    <location>
        <begin position="302"/>
        <end position="312"/>
    </location>
</feature>
<feature type="compositionally biased region" description="Basic and acidic residues" evidence="2">
    <location>
        <begin position="106"/>
        <end position="115"/>
    </location>
</feature>
<protein>
    <submittedName>
        <fullName evidence="4">NKAP family protein CG6066</fullName>
    </submittedName>
</protein>